<name>A0ACB9QQ92_9MYRT</name>
<organism evidence="1 2">
    <name type="scientific">Melastoma candidum</name>
    <dbReference type="NCBI Taxonomy" id="119954"/>
    <lineage>
        <taxon>Eukaryota</taxon>
        <taxon>Viridiplantae</taxon>
        <taxon>Streptophyta</taxon>
        <taxon>Embryophyta</taxon>
        <taxon>Tracheophyta</taxon>
        <taxon>Spermatophyta</taxon>
        <taxon>Magnoliopsida</taxon>
        <taxon>eudicotyledons</taxon>
        <taxon>Gunneridae</taxon>
        <taxon>Pentapetalae</taxon>
        <taxon>rosids</taxon>
        <taxon>malvids</taxon>
        <taxon>Myrtales</taxon>
        <taxon>Melastomataceae</taxon>
        <taxon>Melastomatoideae</taxon>
        <taxon>Melastomateae</taxon>
        <taxon>Melastoma</taxon>
    </lineage>
</organism>
<dbReference type="EMBL" id="CM042885">
    <property type="protein sequence ID" value="KAI4367475.1"/>
    <property type="molecule type" value="Genomic_DNA"/>
</dbReference>
<accession>A0ACB9QQ92</accession>
<protein>
    <submittedName>
        <fullName evidence="1">Uncharacterized protein</fullName>
    </submittedName>
</protein>
<evidence type="ECO:0000313" key="1">
    <source>
        <dbReference type="EMBL" id="KAI4367475.1"/>
    </source>
</evidence>
<reference evidence="2" key="1">
    <citation type="journal article" date="2023" name="Front. Plant Sci.">
        <title>Chromosomal-level genome assembly of Melastoma candidum provides insights into trichome evolution.</title>
        <authorList>
            <person name="Zhong Y."/>
            <person name="Wu W."/>
            <person name="Sun C."/>
            <person name="Zou P."/>
            <person name="Liu Y."/>
            <person name="Dai S."/>
            <person name="Zhou R."/>
        </authorList>
    </citation>
    <scope>NUCLEOTIDE SEQUENCE [LARGE SCALE GENOMIC DNA]</scope>
</reference>
<proteinExistence type="predicted"/>
<sequence length="328" mass="35264">MGCLEPVLFLAFMLATAASPALGQADGLSVGFYSTNCSMAEEIVTQTVRDHFKKNSAIAPKLLRLHFHDCFVQGCEGSILIDGNDTEKTAIPNLSLELAFPVIDDAKARLEAECPGVVSCADIVALAARDAVVLTKGLSWTVWTGRRDGNVSSAFDTFVLPSPFDSIDTQKQTFSDLGLDTKDLVTLVGGHTIGTTACQFFSDRLYDFNNTNGTSDPAINSHFLPKLEKLCPQNGDGTNRVVLDWGSGNRFDLSYFFNLGKGQAILDSDEALWADNSTREVVEGYLGNGGLSGLIFDIEFGNSMVKMGNIGVLTGNNGDIRKVCSSFN</sequence>
<keyword evidence="2" id="KW-1185">Reference proteome</keyword>
<comment type="caution">
    <text evidence="1">The sequence shown here is derived from an EMBL/GenBank/DDBJ whole genome shotgun (WGS) entry which is preliminary data.</text>
</comment>
<gene>
    <name evidence="1" type="ORF">MLD38_023209</name>
</gene>
<evidence type="ECO:0000313" key="2">
    <source>
        <dbReference type="Proteomes" id="UP001057402"/>
    </source>
</evidence>
<dbReference type="Proteomes" id="UP001057402">
    <property type="component" value="Chromosome 6"/>
</dbReference>